<protein>
    <submittedName>
        <fullName evidence="1">Uncharacterized protein</fullName>
    </submittedName>
</protein>
<evidence type="ECO:0000313" key="2">
    <source>
        <dbReference type="Proteomes" id="UP001163203"/>
    </source>
</evidence>
<dbReference type="RefSeq" id="WP_268757267.1">
    <property type="nucleotide sequence ID" value="NZ_CP113836.1"/>
</dbReference>
<dbReference type="Proteomes" id="UP001163203">
    <property type="component" value="Chromosome"/>
</dbReference>
<evidence type="ECO:0000313" key="1">
    <source>
        <dbReference type="EMBL" id="WAL67140.1"/>
    </source>
</evidence>
<sequence>MATQFTLPPGCGGLTMKGDGAKYTPDTTGHITVDNPVHEAQIRDNAARYVHTRLTGFTNLPGRRCECGFAAHAFSSTCSRCGAPLKEN</sequence>
<reference evidence="1" key="1">
    <citation type="submission" date="2022-11" db="EMBL/GenBank/DDBJ databases">
        <authorList>
            <person name="Mo P."/>
        </authorList>
    </citation>
    <scope>NUCLEOTIDE SEQUENCE</scope>
    <source>
        <strain evidence="1">HUAS 11-8</strain>
    </source>
</reference>
<keyword evidence="2" id="KW-1185">Reference proteome</keyword>
<organism evidence="1 2">
    <name type="scientific">Amycolatopsis cynarae</name>
    <dbReference type="NCBI Taxonomy" id="2995223"/>
    <lineage>
        <taxon>Bacteria</taxon>
        <taxon>Bacillati</taxon>
        <taxon>Actinomycetota</taxon>
        <taxon>Actinomycetes</taxon>
        <taxon>Pseudonocardiales</taxon>
        <taxon>Pseudonocardiaceae</taxon>
        <taxon>Amycolatopsis</taxon>
    </lineage>
</organism>
<dbReference type="EMBL" id="CP113836">
    <property type="protein sequence ID" value="WAL67140.1"/>
    <property type="molecule type" value="Genomic_DNA"/>
</dbReference>
<gene>
    <name evidence="1" type="ORF">ORV05_04950</name>
</gene>
<proteinExistence type="predicted"/>
<accession>A0ABY7B4A5</accession>
<name>A0ABY7B4A5_9PSEU</name>